<evidence type="ECO:0000313" key="2">
    <source>
        <dbReference type="EMBL" id="AOZ07873.1"/>
    </source>
</evidence>
<protein>
    <submittedName>
        <fullName evidence="2">Glyoxalase</fullName>
    </submittedName>
</protein>
<gene>
    <name evidence="2" type="ORF">BKK80_01390</name>
</gene>
<dbReference type="InterPro" id="IPR029068">
    <property type="entry name" value="Glyas_Bleomycin-R_OHBP_Dase"/>
</dbReference>
<dbReference type="Gene3D" id="3.10.180.10">
    <property type="entry name" value="2,3-Dihydroxybiphenyl 1,2-Dioxygenase, domain 1"/>
    <property type="match status" value="1"/>
</dbReference>
<dbReference type="InterPro" id="IPR037523">
    <property type="entry name" value="VOC_core"/>
</dbReference>
<reference evidence="2 3" key="1">
    <citation type="submission" date="2016-10" db="EMBL/GenBank/DDBJ databases">
        <title>Complete genome sequences of three Cupriavidus strains isolated from various Malaysian environments.</title>
        <authorList>
            <person name="Abdullah A.A.-A."/>
            <person name="Shafie N.A.H."/>
            <person name="Lau N.S."/>
        </authorList>
    </citation>
    <scope>NUCLEOTIDE SEQUENCE [LARGE SCALE GENOMIC DNA]</scope>
    <source>
        <strain evidence="2 3">USMAA1020</strain>
    </source>
</reference>
<accession>A0A1D9I754</accession>
<dbReference type="SUPFAM" id="SSF54593">
    <property type="entry name" value="Glyoxalase/Bleomycin resistance protein/Dihydroxybiphenyl dioxygenase"/>
    <property type="match status" value="1"/>
</dbReference>
<keyword evidence="3" id="KW-1185">Reference proteome</keyword>
<sequence>MIDHTGVLVGDFARSRAFYTEALGAIGFLKNMELPASVTGHTDMAGFGPPDKPEFWISAGTPNRPPVHVAFRVDSRAAVDAFYRAALAAGGRDNGAPGIRAHYHPDYYGAFVLDPDGHNIEAVCHLPA</sequence>
<dbReference type="CDD" id="cd07262">
    <property type="entry name" value="VOC_like"/>
    <property type="match status" value="1"/>
</dbReference>
<dbReference type="InterPro" id="IPR004360">
    <property type="entry name" value="Glyas_Fos-R_dOase_dom"/>
</dbReference>
<name>A0A1D9I754_9BURK</name>
<dbReference type="Pfam" id="PF00903">
    <property type="entry name" value="Glyoxalase"/>
    <property type="match status" value="1"/>
</dbReference>
<proteinExistence type="predicted"/>
<evidence type="ECO:0000259" key="1">
    <source>
        <dbReference type="PROSITE" id="PS51819"/>
    </source>
</evidence>
<dbReference type="EMBL" id="CP017754">
    <property type="protein sequence ID" value="AOZ07873.1"/>
    <property type="molecule type" value="Genomic_DNA"/>
</dbReference>
<dbReference type="PROSITE" id="PS51819">
    <property type="entry name" value="VOC"/>
    <property type="match status" value="1"/>
</dbReference>
<dbReference type="PANTHER" id="PTHR35006">
    <property type="entry name" value="GLYOXALASE FAMILY PROTEIN (AFU_ORTHOLOGUE AFUA_5G14830)"/>
    <property type="match status" value="1"/>
</dbReference>
<feature type="domain" description="VOC" evidence="1">
    <location>
        <begin position="1"/>
        <end position="125"/>
    </location>
</feature>
<dbReference type="RefSeq" id="WP_071015911.1">
    <property type="nucleotide sequence ID" value="NZ_CP017754.1"/>
</dbReference>
<evidence type="ECO:0000313" key="3">
    <source>
        <dbReference type="Proteomes" id="UP000177515"/>
    </source>
</evidence>
<dbReference type="Proteomes" id="UP000177515">
    <property type="component" value="Chromosome 1"/>
</dbReference>
<dbReference type="PANTHER" id="PTHR35006:SF2">
    <property type="entry name" value="GLYOXALASE FAMILY PROTEIN (AFU_ORTHOLOGUE AFUA_5G14830)"/>
    <property type="match status" value="1"/>
</dbReference>
<organism evidence="2 3">
    <name type="scientific">Cupriavidus malaysiensis</name>
    <dbReference type="NCBI Taxonomy" id="367825"/>
    <lineage>
        <taxon>Bacteria</taxon>
        <taxon>Pseudomonadati</taxon>
        <taxon>Pseudomonadota</taxon>
        <taxon>Betaproteobacteria</taxon>
        <taxon>Burkholderiales</taxon>
        <taxon>Burkholderiaceae</taxon>
        <taxon>Cupriavidus</taxon>
    </lineage>
</organism>